<comment type="caution">
    <text evidence="12">The sequence shown here is derived from an EMBL/GenBank/DDBJ whole genome shotgun (WGS) entry which is preliminary data.</text>
</comment>
<dbReference type="PANTHER" id="PTHR33695">
    <property type="entry name" value="LIPOPROTEIN SIGNAL PEPTIDASE"/>
    <property type="match status" value="1"/>
</dbReference>
<dbReference type="Pfam" id="PF01252">
    <property type="entry name" value="Peptidase_A8"/>
    <property type="match status" value="1"/>
</dbReference>
<evidence type="ECO:0000256" key="2">
    <source>
        <dbReference type="ARBA" id="ARBA00022475"/>
    </source>
</evidence>
<feature type="transmembrane region" description="Helical" evidence="9">
    <location>
        <begin position="82"/>
        <end position="101"/>
    </location>
</feature>
<comment type="subcellular location">
    <subcellularLocation>
        <location evidence="9">Cell membrane</location>
        <topology evidence="9">Multi-pass membrane protein</topology>
    </subcellularLocation>
</comment>
<dbReference type="GO" id="GO:0006508">
    <property type="term" value="P:proteolysis"/>
    <property type="evidence" value="ECO:0007669"/>
    <property type="project" value="UniProtKB-KW"/>
</dbReference>
<evidence type="ECO:0000256" key="9">
    <source>
        <dbReference type="HAMAP-Rule" id="MF_00161"/>
    </source>
</evidence>
<feature type="transmembrane region" description="Helical" evidence="9">
    <location>
        <begin position="27"/>
        <end position="44"/>
    </location>
</feature>
<evidence type="ECO:0000256" key="11">
    <source>
        <dbReference type="SAM" id="MobiDB-lite"/>
    </source>
</evidence>
<keyword evidence="4 9" id="KW-0812">Transmembrane</keyword>
<keyword evidence="13" id="KW-1185">Reference proteome</keyword>
<reference evidence="12 13" key="1">
    <citation type="submission" date="2018-03" db="EMBL/GenBank/DDBJ databases">
        <authorList>
            <person name="Keele B.F."/>
        </authorList>
    </citation>
    <scope>NUCLEOTIDE SEQUENCE [LARGE SCALE GENOMIC DNA]</scope>
    <source>
        <strain evidence="12 13">IB-3</strain>
    </source>
</reference>
<keyword evidence="2 9" id="KW-1003">Cell membrane</keyword>
<proteinExistence type="inferred from homology"/>
<evidence type="ECO:0000256" key="3">
    <source>
        <dbReference type="ARBA" id="ARBA00022670"/>
    </source>
</evidence>
<keyword evidence="3 9" id="KW-0645">Protease</keyword>
<dbReference type="AlphaFoldDB" id="A0A2R7YWW2"/>
<keyword evidence="8 9" id="KW-0472">Membrane</keyword>
<accession>A0A2R7YWW2</accession>
<evidence type="ECO:0000256" key="7">
    <source>
        <dbReference type="ARBA" id="ARBA00022989"/>
    </source>
</evidence>
<dbReference type="EMBL" id="PYXZ01000005">
    <property type="protein sequence ID" value="PUA80546.1"/>
    <property type="molecule type" value="Genomic_DNA"/>
</dbReference>
<dbReference type="UniPathway" id="UPA00665"/>
<dbReference type="PANTHER" id="PTHR33695:SF1">
    <property type="entry name" value="LIPOPROTEIN SIGNAL PEPTIDASE"/>
    <property type="match status" value="1"/>
</dbReference>
<dbReference type="HAMAP" id="MF_00161">
    <property type="entry name" value="LspA"/>
    <property type="match status" value="1"/>
</dbReference>
<evidence type="ECO:0000256" key="10">
    <source>
        <dbReference type="RuleBase" id="RU004181"/>
    </source>
</evidence>
<comment type="catalytic activity">
    <reaction evidence="9">
        <text>Release of signal peptides from bacterial membrane prolipoproteins. Hydrolyzes -Xaa-Yaa-Zaa-|-(S,diacylglyceryl)Cys-, in which Xaa is hydrophobic (preferably Leu), and Yaa (Ala or Ser) and Zaa (Gly or Ala) have small, neutral side chains.</text>
        <dbReference type="EC" id="3.4.23.36"/>
    </reaction>
</comment>
<dbReference type="GO" id="GO:0004190">
    <property type="term" value="F:aspartic-type endopeptidase activity"/>
    <property type="evidence" value="ECO:0007669"/>
    <property type="project" value="UniProtKB-UniRule"/>
</dbReference>
<dbReference type="GO" id="GO:0005886">
    <property type="term" value="C:plasma membrane"/>
    <property type="evidence" value="ECO:0007669"/>
    <property type="project" value="UniProtKB-SubCell"/>
</dbReference>
<protein>
    <recommendedName>
        <fullName evidence="9">Lipoprotein signal peptidase</fullName>
        <ecNumber evidence="9">3.4.23.36</ecNumber>
    </recommendedName>
    <alternativeName>
        <fullName evidence="9">Prolipoprotein signal peptidase</fullName>
    </alternativeName>
    <alternativeName>
        <fullName evidence="9">Signal peptidase II</fullName>
        <shortName evidence="9">SPase II</shortName>
    </alternativeName>
</protein>
<comment type="function">
    <text evidence="9">This protein specifically catalyzes the removal of signal peptides from prolipoproteins.</text>
</comment>
<feature type="transmembrane region" description="Helical" evidence="9">
    <location>
        <begin position="149"/>
        <end position="170"/>
    </location>
</feature>
<evidence type="ECO:0000313" key="12">
    <source>
        <dbReference type="EMBL" id="PUA80546.1"/>
    </source>
</evidence>
<evidence type="ECO:0000256" key="6">
    <source>
        <dbReference type="ARBA" id="ARBA00022801"/>
    </source>
</evidence>
<dbReference type="EC" id="3.4.23.36" evidence="9"/>
<dbReference type="InterPro" id="IPR001872">
    <property type="entry name" value="Peptidase_A8"/>
</dbReference>
<comment type="similarity">
    <text evidence="1 9 10">Belongs to the peptidase A8 family.</text>
</comment>
<evidence type="ECO:0000256" key="1">
    <source>
        <dbReference type="ARBA" id="ARBA00006139"/>
    </source>
</evidence>
<gene>
    <name evidence="9" type="primary">lspA</name>
    <name evidence="12" type="ORF">C7S10_12320</name>
</gene>
<sequence length="193" mass="20634">MQAARGASLNPSDTGPAATDPRRRSTWWLFALVGVIAYALDLGTKQWALSALEDRDIDVVGDFFVLHLTRNPGAAFSTGTEFTTVLTCLAIVAVCAVLVVSLRLASPLWSVGLGLLIGGVGGNLTDRIIREPGVMRGHVIDWLMLPNWPVFNIADMCIMAAAGVIILQSLRGVTLRGERVTDAAEPEAEQDHA</sequence>
<feature type="region of interest" description="Disordered" evidence="11">
    <location>
        <begin position="1"/>
        <end position="21"/>
    </location>
</feature>
<evidence type="ECO:0000256" key="8">
    <source>
        <dbReference type="ARBA" id="ARBA00023136"/>
    </source>
</evidence>
<feature type="active site" evidence="9">
    <location>
        <position position="141"/>
    </location>
</feature>
<keyword evidence="7 9" id="KW-1133">Transmembrane helix</keyword>
<organism evidence="12 13">
    <name type="scientific">Nocardioides currus</name>
    <dbReference type="NCBI Taxonomy" id="2133958"/>
    <lineage>
        <taxon>Bacteria</taxon>
        <taxon>Bacillati</taxon>
        <taxon>Actinomycetota</taxon>
        <taxon>Actinomycetes</taxon>
        <taxon>Propionibacteriales</taxon>
        <taxon>Nocardioidaceae</taxon>
        <taxon>Nocardioides</taxon>
    </lineage>
</organism>
<evidence type="ECO:0000313" key="13">
    <source>
        <dbReference type="Proteomes" id="UP000244867"/>
    </source>
</evidence>
<name>A0A2R7YWW2_9ACTN</name>
<keyword evidence="6 9" id="KW-0378">Hydrolase</keyword>
<evidence type="ECO:0000256" key="4">
    <source>
        <dbReference type="ARBA" id="ARBA00022692"/>
    </source>
</evidence>
<dbReference type="OrthoDB" id="4308908at2"/>
<keyword evidence="5 9" id="KW-0064">Aspartyl protease</keyword>
<dbReference type="Proteomes" id="UP000244867">
    <property type="component" value="Unassembled WGS sequence"/>
</dbReference>
<feature type="active site" evidence="9">
    <location>
        <position position="155"/>
    </location>
</feature>
<feature type="transmembrane region" description="Helical" evidence="9">
    <location>
        <begin position="108"/>
        <end position="129"/>
    </location>
</feature>
<evidence type="ECO:0000256" key="5">
    <source>
        <dbReference type="ARBA" id="ARBA00022750"/>
    </source>
</evidence>
<comment type="pathway">
    <text evidence="9">Protein modification; lipoprotein biosynthesis (signal peptide cleavage).</text>
</comment>
<dbReference type="PRINTS" id="PR00781">
    <property type="entry name" value="LIPOSIGPTASE"/>
</dbReference>